<dbReference type="InterPro" id="IPR036594">
    <property type="entry name" value="Meth_synthase_dom"/>
</dbReference>
<reference evidence="3 4" key="1">
    <citation type="submission" date="2016-10" db="EMBL/GenBank/DDBJ databases">
        <authorList>
            <person name="de Groot N.N."/>
        </authorList>
    </citation>
    <scope>NUCLEOTIDE SEQUENCE [LARGE SCALE GENOMIC DNA]</scope>
    <source>
        <strain evidence="3 4">DSM 17073</strain>
    </source>
</reference>
<keyword evidence="5" id="KW-1185">Reference proteome</keyword>
<name>A0A1I5R025_9BACI</name>
<feature type="domain" description="B12-binding" evidence="1">
    <location>
        <begin position="91"/>
        <end position="222"/>
    </location>
</feature>
<reference evidence="2 5" key="2">
    <citation type="submission" date="2019-07" db="EMBL/GenBank/DDBJ databases">
        <title>Whole genome shotgun sequence of Halolactibacillus halophilus NBRC 100868.</title>
        <authorList>
            <person name="Hosoyama A."/>
            <person name="Uohara A."/>
            <person name="Ohji S."/>
            <person name="Ichikawa N."/>
        </authorList>
    </citation>
    <scope>NUCLEOTIDE SEQUENCE [LARGE SCALE GENOMIC DNA]</scope>
    <source>
        <strain evidence="2 5">NBRC 100868</strain>
    </source>
</reference>
<dbReference type="Gene3D" id="1.10.1240.10">
    <property type="entry name" value="Methionine synthase domain"/>
    <property type="match status" value="1"/>
</dbReference>
<evidence type="ECO:0000313" key="5">
    <source>
        <dbReference type="Proteomes" id="UP000321547"/>
    </source>
</evidence>
<accession>A0A1I5R025</accession>
<dbReference type="Proteomes" id="UP000242243">
    <property type="component" value="Unassembled WGS sequence"/>
</dbReference>
<protein>
    <submittedName>
        <fullName evidence="3">Methanogenic corrinoid protein MtbC1</fullName>
    </submittedName>
</protein>
<evidence type="ECO:0000259" key="1">
    <source>
        <dbReference type="PROSITE" id="PS51332"/>
    </source>
</evidence>
<dbReference type="Gene3D" id="3.40.50.280">
    <property type="entry name" value="Cobalamin-binding domain"/>
    <property type="match status" value="1"/>
</dbReference>
<dbReference type="SUPFAM" id="SSF52242">
    <property type="entry name" value="Cobalamin (vitamin B12)-binding domain"/>
    <property type="match status" value="1"/>
</dbReference>
<evidence type="ECO:0000313" key="2">
    <source>
        <dbReference type="EMBL" id="GEM01972.1"/>
    </source>
</evidence>
<evidence type="ECO:0000313" key="4">
    <source>
        <dbReference type="Proteomes" id="UP000242243"/>
    </source>
</evidence>
<dbReference type="InterPro" id="IPR036724">
    <property type="entry name" value="Cobalamin-bd_sf"/>
</dbReference>
<sequence>MSALEVVREKYTNALLNGHTREAYDIIKEALSNQYSLIDVYTVITDAMYSTGDLWETNDISIVQEHVATAITQFVLTQISAESVKSFQMDSKKAAVFSVESNTHYLGIQMIKNLFNIYQMQTFEFGPNVPNSDLIERIQALNIDVVAYSVTMTEHIDKAVELSETLKMLDPETRPIVIVGGYAFHCDETLLKQVFYDHYFKTIKDLSGWLEEGKEFIKHTTA</sequence>
<dbReference type="GO" id="GO:0031419">
    <property type="term" value="F:cobalamin binding"/>
    <property type="evidence" value="ECO:0007669"/>
    <property type="project" value="InterPro"/>
</dbReference>
<dbReference type="EMBL" id="FOXC01000025">
    <property type="protein sequence ID" value="SFP51697.1"/>
    <property type="molecule type" value="Genomic_DNA"/>
</dbReference>
<dbReference type="Proteomes" id="UP000321547">
    <property type="component" value="Unassembled WGS sequence"/>
</dbReference>
<dbReference type="STRING" id="306540.SAMN05421839_12565"/>
<dbReference type="InterPro" id="IPR006158">
    <property type="entry name" value="Cobalamin-bd"/>
</dbReference>
<dbReference type="Pfam" id="PF02607">
    <property type="entry name" value="B12-binding_2"/>
    <property type="match status" value="1"/>
</dbReference>
<organism evidence="3 4">
    <name type="scientific">Halolactibacillus halophilus</name>
    <dbReference type="NCBI Taxonomy" id="306540"/>
    <lineage>
        <taxon>Bacteria</taxon>
        <taxon>Bacillati</taxon>
        <taxon>Bacillota</taxon>
        <taxon>Bacilli</taxon>
        <taxon>Bacillales</taxon>
        <taxon>Bacillaceae</taxon>
        <taxon>Halolactibacillus</taxon>
    </lineage>
</organism>
<dbReference type="PROSITE" id="PS51332">
    <property type="entry name" value="B12_BINDING"/>
    <property type="match status" value="1"/>
</dbReference>
<dbReference type="EMBL" id="BJWI01000021">
    <property type="protein sequence ID" value="GEM01972.1"/>
    <property type="molecule type" value="Genomic_DNA"/>
</dbReference>
<proteinExistence type="predicted"/>
<gene>
    <name evidence="2" type="ORF">HHA03_15040</name>
    <name evidence="3" type="ORF">SAMN05421839_12565</name>
</gene>
<dbReference type="GO" id="GO:0046872">
    <property type="term" value="F:metal ion binding"/>
    <property type="evidence" value="ECO:0007669"/>
    <property type="project" value="InterPro"/>
</dbReference>
<dbReference type="InterPro" id="IPR003759">
    <property type="entry name" value="Cbl-bd_cap"/>
</dbReference>
<dbReference type="Pfam" id="PF02310">
    <property type="entry name" value="B12-binding"/>
    <property type="match status" value="1"/>
</dbReference>
<evidence type="ECO:0000313" key="3">
    <source>
        <dbReference type="EMBL" id="SFP51697.1"/>
    </source>
</evidence>
<dbReference type="AlphaFoldDB" id="A0A1I5R025"/>